<dbReference type="Proteomes" id="UP000236311">
    <property type="component" value="Unassembled WGS sequence"/>
</dbReference>
<keyword evidence="2" id="KW-0732">Signal</keyword>
<accession>A0A2K4ZF46</accession>
<evidence type="ECO:0000313" key="5">
    <source>
        <dbReference type="Proteomes" id="UP000236311"/>
    </source>
</evidence>
<feature type="region of interest" description="Disordered" evidence="1">
    <location>
        <begin position="113"/>
        <end position="183"/>
    </location>
</feature>
<evidence type="ECO:0000256" key="2">
    <source>
        <dbReference type="SAM" id="SignalP"/>
    </source>
</evidence>
<dbReference type="PROSITE" id="PS51257">
    <property type="entry name" value="PROKAR_LIPOPROTEIN"/>
    <property type="match status" value="1"/>
</dbReference>
<feature type="domain" description="PepSY" evidence="3">
    <location>
        <begin position="188"/>
        <end position="248"/>
    </location>
</feature>
<feature type="signal peptide" evidence="2">
    <location>
        <begin position="1"/>
        <end position="33"/>
    </location>
</feature>
<evidence type="ECO:0000256" key="1">
    <source>
        <dbReference type="SAM" id="MobiDB-lite"/>
    </source>
</evidence>
<sequence>MKEIRSIVSSFRKTAIKAVCMLLVLTVAGTSTACAVGNHKEETMDRNAALEYALADAGLKMEDIVLMKQELKKDGGENYYEIAFNGSDHSYQYEIDAVTGTVEGVKIQALSMQTPEGTEQSTAQIPEGTEQSATQSPAESGQSEQQERGGREGASAAQGDQNSDASQAPVDVQPSEEQNQTGNQAEQIDLETAKATALADAGLKETDVTFTKQETDRDYRGTEYDIEFYTAEAEYEYEISAETGMIIDKSVEQFQVPGAVSGGGADNADGYIGLERAKEIAVGDAGFGLEEVVLTKAELDWDDGRAEYEIEFQKECEEFEYCINALDGSILEFDYDHDDHCSRNHTHHGYRGY</sequence>
<dbReference type="Gene3D" id="3.10.450.40">
    <property type="match status" value="3"/>
</dbReference>
<feature type="chain" id="PRO_5039410156" evidence="2">
    <location>
        <begin position="34"/>
        <end position="353"/>
    </location>
</feature>
<proteinExistence type="predicted"/>
<dbReference type="InterPro" id="IPR025711">
    <property type="entry name" value="PepSY"/>
</dbReference>
<dbReference type="AlphaFoldDB" id="A0A2K4ZF46"/>
<feature type="domain" description="PepSY" evidence="3">
    <location>
        <begin position="69"/>
        <end position="105"/>
    </location>
</feature>
<dbReference type="RefSeq" id="WP_172455039.1">
    <property type="nucleotide sequence ID" value="NZ_JANJZD010000007.1"/>
</dbReference>
<protein>
    <submittedName>
        <fullName evidence="4">Peptidase propeptide and YPEB domain protein</fullName>
    </submittedName>
</protein>
<feature type="compositionally biased region" description="Polar residues" evidence="1">
    <location>
        <begin position="113"/>
        <end position="144"/>
    </location>
</feature>
<keyword evidence="5" id="KW-1185">Reference proteome</keyword>
<reference evidence="4 5" key="1">
    <citation type="submission" date="2018-01" db="EMBL/GenBank/DDBJ databases">
        <authorList>
            <person name="Gaut B.S."/>
            <person name="Morton B.R."/>
            <person name="Clegg M.T."/>
            <person name="Duvall M.R."/>
        </authorList>
    </citation>
    <scope>NUCLEOTIDE SEQUENCE [LARGE SCALE GENOMIC DNA]</scope>
    <source>
        <strain evidence="4">GP69</strain>
    </source>
</reference>
<evidence type="ECO:0000313" key="4">
    <source>
        <dbReference type="EMBL" id="SOY29092.1"/>
    </source>
</evidence>
<organism evidence="4 5">
    <name type="scientific">Acetatifactor muris</name>
    <dbReference type="NCBI Taxonomy" id="879566"/>
    <lineage>
        <taxon>Bacteria</taxon>
        <taxon>Bacillati</taxon>
        <taxon>Bacillota</taxon>
        <taxon>Clostridia</taxon>
        <taxon>Lachnospirales</taxon>
        <taxon>Lachnospiraceae</taxon>
        <taxon>Acetatifactor</taxon>
    </lineage>
</organism>
<dbReference type="EMBL" id="OFSM01000008">
    <property type="protein sequence ID" value="SOY29092.1"/>
    <property type="molecule type" value="Genomic_DNA"/>
</dbReference>
<dbReference type="Pfam" id="PF03413">
    <property type="entry name" value="PepSY"/>
    <property type="match status" value="2"/>
</dbReference>
<gene>
    <name evidence="4" type="ORF">AMURIS_01807</name>
</gene>
<evidence type="ECO:0000259" key="3">
    <source>
        <dbReference type="Pfam" id="PF03413"/>
    </source>
</evidence>
<name>A0A2K4ZF46_9FIRM</name>